<keyword evidence="1" id="KW-0175">Coiled coil</keyword>
<organism evidence="3 4">
    <name type="scientific">Sugiyamaella lignohabitans</name>
    <dbReference type="NCBI Taxonomy" id="796027"/>
    <lineage>
        <taxon>Eukaryota</taxon>
        <taxon>Fungi</taxon>
        <taxon>Dikarya</taxon>
        <taxon>Ascomycota</taxon>
        <taxon>Saccharomycotina</taxon>
        <taxon>Dipodascomycetes</taxon>
        <taxon>Dipodascales</taxon>
        <taxon>Trichomonascaceae</taxon>
        <taxon>Sugiyamaella</taxon>
    </lineage>
</organism>
<dbReference type="AlphaFoldDB" id="A0A167ECA2"/>
<dbReference type="OrthoDB" id="4084534at2759"/>
<gene>
    <name evidence="3" type="ORF">AWJ20_4849</name>
</gene>
<feature type="compositionally biased region" description="Polar residues" evidence="2">
    <location>
        <begin position="372"/>
        <end position="421"/>
    </location>
</feature>
<evidence type="ECO:0000256" key="1">
    <source>
        <dbReference type="SAM" id="Coils"/>
    </source>
</evidence>
<evidence type="ECO:0000313" key="3">
    <source>
        <dbReference type="EMBL" id="ANB13898.1"/>
    </source>
</evidence>
<feature type="coiled-coil region" evidence="1">
    <location>
        <begin position="168"/>
        <end position="195"/>
    </location>
</feature>
<dbReference type="Proteomes" id="UP000189580">
    <property type="component" value="Chromosome d"/>
</dbReference>
<feature type="compositionally biased region" description="Low complexity" evidence="2">
    <location>
        <begin position="354"/>
        <end position="368"/>
    </location>
</feature>
<feature type="compositionally biased region" description="Gly residues" evidence="2">
    <location>
        <begin position="255"/>
        <end position="268"/>
    </location>
</feature>
<keyword evidence="4" id="KW-1185">Reference proteome</keyword>
<protein>
    <submittedName>
        <fullName evidence="3">Uncharacterized protein</fullName>
    </submittedName>
</protein>
<dbReference type="GeneID" id="30037025"/>
<feature type="compositionally biased region" description="Polar residues" evidence="2">
    <location>
        <begin position="279"/>
        <end position="289"/>
    </location>
</feature>
<feature type="region of interest" description="Disordered" evidence="2">
    <location>
        <begin position="327"/>
        <end position="455"/>
    </location>
</feature>
<feature type="region of interest" description="Disordered" evidence="2">
    <location>
        <begin position="40"/>
        <end position="67"/>
    </location>
</feature>
<feature type="region of interest" description="Disordered" evidence="2">
    <location>
        <begin position="212"/>
        <end position="315"/>
    </location>
</feature>
<feature type="compositionally biased region" description="Low complexity" evidence="2">
    <location>
        <begin position="49"/>
        <end position="58"/>
    </location>
</feature>
<sequence>MVKQPYRGVRPRPLKLNRIGRSAFDDIHLLGGIGHKWRIGGDSGNPVNSGSKSGYSSDPESESSRSSWPYFNRSLFKVSSPTAALNMIPKWMKAVKLSVPSSSRAYGWWHTSNWHPLLNHKPHASHSMPDPIFESVWSCKKPQVTYHEFKYHPRTGGKGRSAIWLKYNISNESSLRNLREEEERYQKEQESTSNETDYDAIDLISLKKKVRTDESQNAAYSVEPVDTINASETPLSTRGGGSRKAEMASGESSKSGGGLGSGDNSGGDGRGKKQPPPVTLQSDPTAQLSKKQRKRARAAAAAAQASNNFTAKDIDETLEASTDELYQTGADVESKPLSQLRKPIQVPTESMEQPEVSSWSSESVPVEPLANETVNNGVETDALSSDSINPITSSTVSDPLHDNSSASDRLSTGQVYDSTTLSESESNESPEISSKVDEDETSHVSTNGTTGFPLHTASVDATENITLPTEPVSPVEHKSESTGGFDLHANAYPVDNEKNIHDTFSPLSGPDSQPSGPHRIDTVTAGDLLEGLQLKGKYKDSTKDFERLLSLVETEKHDSEKRKSFTNPVRITREGESPSDVENLFNEPKPISTFAPPLEMQDIHHLQDALKEAKADEEKHAQEMFRIENAMDYTKSVSSKRPRSIESGNFFTPVNRTIASATHRKPGAAYEYIIVTPNQKFIRTRTLPFKDDNPRRDLFSALSEMSDPALYVKTIAKLEKANWKCIGGGGPGRLLVFEREYNPIKRFSKLLLKLTGSFLGLVSLAAAVAVMIESPF</sequence>
<feature type="compositionally biased region" description="Low complexity" evidence="2">
    <location>
        <begin position="422"/>
        <end position="433"/>
    </location>
</feature>
<reference evidence="3 4" key="1">
    <citation type="submission" date="2016-02" db="EMBL/GenBank/DDBJ databases">
        <title>Complete genome sequence and transcriptome regulation of the pentose utilising yeast Sugiyamaella lignohabitans.</title>
        <authorList>
            <person name="Bellasio M."/>
            <person name="Peymann A."/>
            <person name="Valli M."/>
            <person name="Sipitzky M."/>
            <person name="Graf A."/>
            <person name="Sauer M."/>
            <person name="Marx H."/>
            <person name="Mattanovich D."/>
        </authorList>
    </citation>
    <scope>NUCLEOTIDE SEQUENCE [LARGE SCALE GENOMIC DNA]</scope>
    <source>
        <strain evidence="3 4">CBS 10342</strain>
    </source>
</reference>
<dbReference type="RefSeq" id="XP_018736375.1">
    <property type="nucleotide sequence ID" value="XM_018881947.1"/>
</dbReference>
<evidence type="ECO:0000256" key="2">
    <source>
        <dbReference type="SAM" id="MobiDB-lite"/>
    </source>
</evidence>
<evidence type="ECO:0000313" key="4">
    <source>
        <dbReference type="Proteomes" id="UP000189580"/>
    </source>
</evidence>
<dbReference type="EMBL" id="CP014502">
    <property type="protein sequence ID" value="ANB13898.1"/>
    <property type="molecule type" value="Genomic_DNA"/>
</dbReference>
<proteinExistence type="predicted"/>
<name>A0A167ECA2_9ASCO</name>
<accession>A0A167ECA2</accession>
<dbReference type="KEGG" id="slb:AWJ20_4849"/>